<dbReference type="RefSeq" id="WP_200349861.1">
    <property type="nucleotide sequence ID" value="NZ_JAENIK010000004.1"/>
</dbReference>
<organism evidence="2 3">
    <name type="scientific">Luteolibacter yonseiensis</name>
    <dbReference type="NCBI Taxonomy" id="1144680"/>
    <lineage>
        <taxon>Bacteria</taxon>
        <taxon>Pseudomonadati</taxon>
        <taxon>Verrucomicrobiota</taxon>
        <taxon>Verrucomicrobiia</taxon>
        <taxon>Verrucomicrobiales</taxon>
        <taxon>Verrucomicrobiaceae</taxon>
        <taxon>Luteolibacter</taxon>
    </lineage>
</organism>
<dbReference type="Pfam" id="PF05050">
    <property type="entry name" value="Methyltransf_21"/>
    <property type="match status" value="1"/>
</dbReference>
<protein>
    <submittedName>
        <fullName evidence="2">FkbM family methyltransferase</fullName>
    </submittedName>
</protein>
<proteinExistence type="predicted"/>
<evidence type="ECO:0000313" key="2">
    <source>
        <dbReference type="EMBL" id="MBK1814913.1"/>
    </source>
</evidence>
<name>A0A934V997_9BACT</name>
<dbReference type="InterPro" id="IPR029063">
    <property type="entry name" value="SAM-dependent_MTases_sf"/>
</dbReference>
<evidence type="ECO:0000313" key="3">
    <source>
        <dbReference type="Proteomes" id="UP000600139"/>
    </source>
</evidence>
<dbReference type="SUPFAM" id="SSF53335">
    <property type="entry name" value="S-adenosyl-L-methionine-dependent methyltransferases"/>
    <property type="match status" value="1"/>
</dbReference>
<dbReference type="GO" id="GO:0032259">
    <property type="term" value="P:methylation"/>
    <property type="evidence" value="ECO:0007669"/>
    <property type="project" value="UniProtKB-KW"/>
</dbReference>
<keyword evidence="3" id="KW-1185">Reference proteome</keyword>
<gene>
    <name evidence="2" type="ORF">JIN84_04760</name>
</gene>
<reference evidence="2" key="1">
    <citation type="submission" date="2021-01" db="EMBL/GenBank/DDBJ databases">
        <title>Modified the classification status of verrucomicrobia.</title>
        <authorList>
            <person name="Feng X."/>
        </authorList>
    </citation>
    <scope>NUCLEOTIDE SEQUENCE</scope>
    <source>
        <strain evidence="2">JCM 18052</strain>
    </source>
</reference>
<dbReference type="GO" id="GO:0008168">
    <property type="term" value="F:methyltransferase activity"/>
    <property type="evidence" value="ECO:0007669"/>
    <property type="project" value="UniProtKB-KW"/>
</dbReference>
<dbReference type="NCBIfam" id="TIGR01444">
    <property type="entry name" value="fkbM_fam"/>
    <property type="match status" value="1"/>
</dbReference>
<feature type="domain" description="Methyltransferase FkbM" evidence="1">
    <location>
        <begin position="80"/>
        <end position="223"/>
    </location>
</feature>
<keyword evidence="2" id="KW-0489">Methyltransferase</keyword>
<dbReference type="AlphaFoldDB" id="A0A934V997"/>
<keyword evidence="2" id="KW-0808">Transferase</keyword>
<dbReference type="InterPro" id="IPR006342">
    <property type="entry name" value="FkbM_mtfrase"/>
</dbReference>
<dbReference type="Gene3D" id="3.40.50.150">
    <property type="entry name" value="Vaccinia Virus protein VP39"/>
    <property type="match status" value="1"/>
</dbReference>
<sequence>MPLRRPWRLLRSNIIVWCRYGTTKPTAIRLPGCDYLVEINPNDRRAQKMLIRDGARGKVSKATKIWRALAAHLQPTLVIDVGLNYGECMLGTTYGPDCRMIGFEANPGIFTLLERSIRHHPNHSQITLHNVLVSGVSGGSQPFFVDPDWSGTATAVRGLHNSPGVLVHELAVSSLDDRIPVEASDSARCLFKIDIEGYESKAMAGFIRTLDACRVAVGLIEFDSHFLSVAGTDPAVFLSELQEVFDVYHATDLQGRELQEVRRLEDVPSPTKSDRRHTDLILVKRNTCETGLFPPQFTIARAS</sequence>
<dbReference type="Proteomes" id="UP000600139">
    <property type="component" value="Unassembled WGS sequence"/>
</dbReference>
<accession>A0A934V997</accession>
<evidence type="ECO:0000259" key="1">
    <source>
        <dbReference type="Pfam" id="PF05050"/>
    </source>
</evidence>
<comment type="caution">
    <text evidence="2">The sequence shown here is derived from an EMBL/GenBank/DDBJ whole genome shotgun (WGS) entry which is preliminary data.</text>
</comment>
<dbReference type="EMBL" id="JAENIK010000004">
    <property type="protein sequence ID" value="MBK1814913.1"/>
    <property type="molecule type" value="Genomic_DNA"/>
</dbReference>